<dbReference type="GO" id="GO:0003677">
    <property type="term" value="F:DNA binding"/>
    <property type="evidence" value="ECO:0007669"/>
    <property type="project" value="UniProtKB-KW"/>
</dbReference>
<dbReference type="InterPro" id="IPR036390">
    <property type="entry name" value="WH_DNA-bd_sf"/>
</dbReference>
<dbReference type="SUPFAM" id="SSF48008">
    <property type="entry name" value="GntR ligand-binding domain-like"/>
    <property type="match status" value="1"/>
</dbReference>
<dbReference type="PANTHER" id="PTHR43537:SF45">
    <property type="entry name" value="GNTR FAMILY REGULATORY PROTEIN"/>
    <property type="match status" value="1"/>
</dbReference>
<comment type="caution">
    <text evidence="5">The sequence shown here is derived from an EMBL/GenBank/DDBJ whole genome shotgun (WGS) entry which is preliminary data.</text>
</comment>
<dbReference type="InterPro" id="IPR000524">
    <property type="entry name" value="Tscrpt_reg_HTH_GntR"/>
</dbReference>
<organism evidence="5 6">
    <name type="scientific">Hansschlegelia zhihuaiae</name>
    <dbReference type="NCBI Taxonomy" id="405005"/>
    <lineage>
        <taxon>Bacteria</taxon>
        <taxon>Pseudomonadati</taxon>
        <taxon>Pseudomonadota</taxon>
        <taxon>Alphaproteobacteria</taxon>
        <taxon>Hyphomicrobiales</taxon>
        <taxon>Methylopilaceae</taxon>
        <taxon>Hansschlegelia</taxon>
    </lineage>
</organism>
<dbReference type="PROSITE" id="PS50949">
    <property type="entry name" value="HTH_GNTR"/>
    <property type="match status" value="1"/>
</dbReference>
<dbReference type="EMBL" id="RYFI01000027">
    <property type="protein sequence ID" value="RXF68231.1"/>
    <property type="molecule type" value="Genomic_DNA"/>
</dbReference>
<reference evidence="5 6" key="1">
    <citation type="submission" date="2018-12" db="EMBL/GenBank/DDBJ databases">
        <title>bacterium Hansschlegelia zhihuaiae S113.</title>
        <authorList>
            <person name="He J."/>
        </authorList>
    </citation>
    <scope>NUCLEOTIDE SEQUENCE [LARGE SCALE GENOMIC DNA]</scope>
    <source>
        <strain evidence="5 6">S 113</strain>
    </source>
</reference>
<evidence type="ECO:0000259" key="4">
    <source>
        <dbReference type="PROSITE" id="PS50949"/>
    </source>
</evidence>
<evidence type="ECO:0000256" key="3">
    <source>
        <dbReference type="ARBA" id="ARBA00023163"/>
    </source>
</evidence>
<evidence type="ECO:0000313" key="6">
    <source>
        <dbReference type="Proteomes" id="UP000289708"/>
    </source>
</evidence>
<sequence length="345" mass="38115">MTMLDCRVTCCLPVWRGSVPIARDPTLRARVFEVVATAIGDRSLRPGSVLLEAVVADALSTSRSPVRAALEQLRAHGRVKKLAGRGYVVLDAEGRSPARRVKIDRTRFLTLAPRRPERRTPAWLAIVGDLQGELAAAAVIGPLRIIEGEVARQYQVSRTVVRDVLSRIELIGLIEKDDRLRWRLVPLTAQRAAHLQELRRALEPLALRGAAENGAFDGSGAMRERLSAARSRVEEVGSIELQGFERELHVDAFGRCGNPEVMKALRSAHVQLTANHKLYQRLTQRFPTIIAEHLEIVDRLAEHDVEGGVAALERHLAPGRISWLCDAIEAAAKGPEPLPAYLTRD</sequence>
<dbReference type="InterPro" id="IPR036388">
    <property type="entry name" value="WH-like_DNA-bd_sf"/>
</dbReference>
<dbReference type="AlphaFoldDB" id="A0A4Q0M5E7"/>
<dbReference type="InterPro" id="IPR008920">
    <property type="entry name" value="TF_FadR/GntR_C"/>
</dbReference>
<keyword evidence="6" id="KW-1185">Reference proteome</keyword>
<dbReference type="Gene3D" id="1.10.10.10">
    <property type="entry name" value="Winged helix-like DNA-binding domain superfamily/Winged helix DNA-binding domain"/>
    <property type="match status" value="1"/>
</dbReference>
<evidence type="ECO:0000256" key="1">
    <source>
        <dbReference type="ARBA" id="ARBA00023015"/>
    </source>
</evidence>
<feature type="domain" description="HTH gntR-type" evidence="4">
    <location>
        <begin position="25"/>
        <end position="92"/>
    </location>
</feature>
<evidence type="ECO:0000256" key="2">
    <source>
        <dbReference type="ARBA" id="ARBA00023125"/>
    </source>
</evidence>
<dbReference type="SUPFAM" id="SSF46785">
    <property type="entry name" value="Winged helix' DNA-binding domain"/>
    <property type="match status" value="2"/>
</dbReference>
<keyword evidence="3" id="KW-0804">Transcription</keyword>
<dbReference type="Pfam" id="PF00392">
    <property type="entry name" value="GntR"/>
    <property type="match status" value="1"/>
</dbReference>
<name>A0A4Q0M5E7_9HYPH</name>
<keyword evidence="1" id="KW-0805">Transcription regulation</keyword>
<dbReference type="Pfam" id="PF07729">
    <property type="entry name" value="FCD"/>
    <property type="match status" value="1"/>
</dbReference>
<gene>
    <name evidence="5" type="ORF">EK403_20225</name>
</gene>
<keyword evidence="2" id="KW-0238">DNA-binding</keyword>
<dbReference type="Gene3D" id="1.20.120.530">
    <property type="entry name" value="GntR ligand-binding domain-like"/>
    <property type="match status" value="1"/>
</dbReference>
<proteinExistence type="predicted"/>
<dbReference type="SMART" id="SM00895">
    <property type="entry name" value="FCD"/>
    <property type="match status" value="1"/>
</dbReference>
<dbReference type="InterPro" id="IPR011711">
    <property type="entry name" value="GntR_C"/>
</dbReference>
<protein>
    <submittedName>
        <fullName evidence="5">FCD domain-containing protein</fullName>
    </submittedName>
</protein>
<accession>A0A4Q0M5E7</accession>
<dbReference type="Proteomes" id="UP000289708">
    <property type="component" value="Unassembled WGS sequence"/>
</dbReference>
<evidence type="ECO:0000313" key="5">
    <source>
        <dbReference type="EMBL" id="RXF68231.1"/>
    </source>
</evidence>
<dbReference type="GO" id="GO:0003700">
    <property type="term" value="F:DNA-binding transcription factor activity"/>
    <property type="evidence" value="ECO:0007669"/>
    <property type="project" value="InterPro"/>
</dbReference>
<dbReference type="OrthoDB" id="8066003at2"/>
<dbReference type="PANTHER" id="PTHR43537">
    <property type="entry name" value="TRANSCRIPTIONAL REGULATOR, GNTR FAMILY"/>
    <property type="match status" value="1"/>
</dbReference>